<proteinExistence type="predicted"/>
<evidence type="ECO:0000313" key="3">
    <source>
        <dbReference type="Proteomes" id="UP000019024"/>
    </source>
</evidence>
<name>W0JQV2_9EURY</name>
<dbReference type="HOGENOM" id="CLU_2419919_0_0_2"/>
<reference evidence="2 3" key="1">
    <citation type="submission" date="2014-01" db="EMBL/GenBank/DDBJ databases">
        <authorList>
            <consortium name="DOE Joint Genome Institute"/>
            <person name="Anderson I."/>
            <person name="Huntemann M."/>
            <person name="Han J."/>
            <person name="Chen A."/>
            <person name="Kyrpides N."/>
            <person name="Mavromatis K."/>
            <person name="Markowitz V."/>
            <person name="Palaniappan K."/>
            <person name="Ivanova N."/>
            <person name="Schaumberg A."/>
            <person name="Pati A."/>
            <person name="Liolios K."/>
            <person name="Nordberg H.P."/>
            <person name="Cantor M.N."/>
            <person name="Hua S.X."/>
            <person name="Woyke T."/>
        </authorList>
    </citation>
    <scope>NUCLEOTIDE SEQUENCE [LARGE SCALE GENOMIC DNA]</scope>
    <source>
        <strain evidence="2 3">XH-48</strain>
    </source>
</reference>
<gene>
    <name evidence="2" type="ORF">HALLA_16945</name>
</gene>
<protein>
    <submittedName>
        <fullName evidence="2">Uncharacterized protein</fullName>
    </submittedName>
</protein>
<feature type="region of interest" description="Disordered" evidence="1">
    <location>
        <begin position="65"/>
        <end position="91"/>
    </location>
</feature>
<dbReference type="KEGG" id="hlr:HALLA_16945"/>
<evidence type="ECO:0000256" key="1">
    <source>
        <dbReference type="SAM" id="MobiDB-lite"/>
    </source>
</evidence>
<accession>W0JQV2</accession>
<keyword evidence="3" id="KW-1185">Reference proteome</keyword>
<dbReference type="STRING" id="797299.HALLA_16945"/>
<organism evidence="2 3">
    <name type="scientific">Halostagnicola larsenii XH-48</name>
    <dbReference type="NCBI Taxonomy" id="797299"/>
    <lineage>
        <taxon>Archaea</taxon>
        <taxon>Methanobacteriati</taxon>
        <taxon>Methanobacteriota</taxon>
        <taxon>Stenosarchaea group</taxon>
        <taxon>Halobacteria</taxon>
        <taxon>Halobacteriales</taxon>
        <taxon>Natrialbaceae</taxon>
        <taxon>Halostagnicola</taxon>
    </lineage>
</organism>
<dbReference type="Proteomes" id="UP000019024">
    <property type="component" value="Chromosome"/>
</dbReference>
<dbReference type="AlphaFoldDB" id="W0JQV2"/>
<sequence>MYDLPYTDDAMAANYYDEDTAEAITEFERDLESLILEAFASGVPIERQWVFVSEPSSVPDWTVRIERRPTASGEEDGEGTPSDATTGLEPE</sequence>
<evidence type="ECO:0000313" key="2">
    <source>
        <dbReference type="EMBL" id="AHG01111.1"/>
    </source>
</evidence>
<dbReference type="EMBL" id="CP007055">
    <property type="protein sequence ID" value="AHG01111.1"/>
    <property type="molecule type" value="Genomic_DNA"/>
</dbReference>